<name>A0A1Y5PBC5_9MYCO</name>
<evidence type="ECO:0000256" key="10">
    <source>
        <dbReference type="ARBA" id="ARBA00022842"/>
    </source>
</evidence>
<feature type="active site" evidence="16">
    <location>
        <position position="105"/>
    </location>
</feature>
<dbReference type="InterPro" id="IPR036775">
    <property type="entry name" value="DNA_pol_Y-fam_lit_finger_sf"/>
</dbReference>
<feature type="binding site" evidence="16">
    <location>
        <position position="9"/>
    </location>
    <ligand>
        <name>Mg(2+)</name>
        <dbReference type="ChEBI" id="CHEBI:18420"/>
    </ligand>
</feature>
<dbReference type="Gene3D" id="1.10.150.20">
    <property type="entry name" value="5' to 3' exonuclease, C-terminal subdomain"/>
    <property type="match status" value="1"/>
</dbReference>
<sequence>MERWVLHFDMDAFFASVEQLTRPTLRGRPVLVGGLGGRGVVAGASYEARVFGARSAMPMHQARRMVGAGAVVLPPRGVVYGVASRRVLDTVRAMVPVLEQLSFDEAFGEPAELVGASAEEVEEFAVLLRRRVREETGLVASVGAGSGKQIAKIASELAKPDGVRVVRRDEERRLLDGLPVRRLWGIGPVAEEKLHRLGIDTVGQLAALSDAEAASILGASVGPALHRLARGIDDRPVAERAEAKQISAESTFPADLNTIEQLRDAIGPIAEHAHRRLERDGRGARTVTVKLKRSDMTTLTRSATLPYATGDAGTLTATAHRLLLDPREVGPIRLLGVGFSGLSDVRQESLFPDLEQLDAAVADTLDTHVPVTEPAPDAGGWRVGDDVSHAGFGHGWVQGAGHGVVSVRFETRGSGPGVMRTFPAGEPELLKANPVDSLDWGEYLARSAPPGDDVDHG</sequence>
<keyword evidence="7 16" id="KW-0235">DNA replication</keyword>
<keyword evidence="13 16" id="KW-0234">DNA repair</keyword>
<dbReference type="CDD" id="cd03586">
    <property type="entry name" value="PolY_Pol_IV_kappa"/>
    <property type="match status" value="1"/>
</dbReference>
<dbReference type="GO" id="GO:0005829">
    <property type="term" value="C:cytosol"/>
    <property type="evidence" value="ECO:0007669"/>
    <property type="project" value="TreeGrafter"/>
</dbReference>
<dbReference type="NCBIfam" id="NF002677">
    <property type="entry name" value="PRK02406.1"/>
    <property type="match status" value="1"/>
</dbReference>
<evidence type="ECO:0000256" key="11">
    <source>
        <dbReference type="ARBA" id="ARBA00022932"/>
    </source>
</evidence>
<dbReference type="PANTHER" id="PTHR11076">
    <property type="entry name" value="DNA REPAIR POLYMERASE UMUC / TRANSFERASE FAMILY MEMBER"/>
    <property type="match status" value="1"/>
</dbReference>
<dbReference type="GO" id="GO:0003887">
    <property type="term" value="F:DNA-directed DNA polymerase activity"/>
    <property type="evidence" value="ECO:0007669"/>
    <property type="project" value="UniProtKB-UniRule"/>
</dbReference>
<comment type="subunit">
    <text evidence="2 16">Monomer.</text>
</comment>
<dbReference type="FunFam" id="1.10.150.20:FF:000068">
    <property type="entry name" value="DNA polymerase IV"/>
    <property type="match status" value="1"/>
</dbReference>
<dbReference type="GO" id="GO:0003684">
    <property type="term" value="F:damaged DNA binding"/>
    <property type="evidence" value="ECO:0007669"/>
    <property type="project" value="InterPro"/>
</dbReference>
<dbReference type="Gene3D" id="3.40.1170.60">
    <property type="match status" value="1"/>
</dbReference>
<evidence type="ECO:0000256" key="16">
    <source>
        <dbReference type="HAMAP-Rule" id="MF_01113"/>
    </source>
</evidence>
<evidence type="ECO:0000256" key="5">
    <source>
        <dbReference type="ARBA" id="ARBA00022679"/>
    </source>
</evidence>
<evidence type="ECO:0000256" key="3">
    <source>
        <dbReference type="ARBA" id="ARBA00022457"/>
    </source>
</evidence>
<evidence type="ECO:0000313" key="18">
    <source>
        <dbReference type="EMBL" id="SBS75992.1"/>
    </source>
</evidence>
<evidence type="ECO:0000256" key="1">
    <source>
        <dbReference type="ARBA" id="ARBA00010945"/>
    </source>
</evidence>
<feature type="site" description="Substrate discrimination" evidence="16">
    <location>
        <position position="14"/>
    </location>
</feature>
<dbReference type="Pfam" id="PF11798">
    <property type="entry name" value="IMS_HHH"/>
    <property type="match status" value="1"/>
</dbReference>
<comment type="function">
    <text evidence="14 16">Poorly processive, error-prone DNA polymerase involved in untargeted mutagenesis. Copies undamaged DNA at stalled replication forks, which arise in vivo from mismatched or misaligned primer ends. These misaligned primers can be extended by PolIV. Exhibits no 3'-5' exonuclease (proofreading) activity. May be involved in translesional synthesis, in conjunction with the beta clamp from PolIII.</text>
</comment>
<comment type="subcellular location">
    <subcellularLocation>
        <location evidence="16">Cytoplasm</location>
    </subcellularLocation>
</comment>
<protein>
    <recommendedName>
        <fullName evidence="16">DNA polymerase IV</fullName>
        <shortName evidence="16">Pol IV</shortName>
        <ecNumber evidence="16">2.7.7.7</ecNumber>
    </recommendedName>
</protein>
<dbReference type="HAMAP" id="MF_01113">
    <property type="entry name" value="DNApol_IV"/>
    <property type="match status" value="1"/>
</dbReference>
<keyword evidence="10 16" id="KW-0460">Magnesium</keyword>
<evidence type="ECO:0000259" key="17">
    <source>
        <dbReference type="PROSITE" id="PS50173"/>
    </source>
</evidence>
<dbReference type="GO" id="GO:0009432">
    <property type="term" value="P:SOS response"/>
    <property type="evidence" value="ECO:0007669"/>
    <property type="project" value="TreeGrafter"/>
</dbReference>
<evidence type="ECO:0000256" key="14">
    <source>
        <dbReference type="ARBA" id="ARBA00025589"/>
    </source>
</evidence>
<keyword evidence="11 16" id="KW-0239">DNA-directed DNA polymerase</keyword>
<dbReference type="GO" id="GO:0042276">
    <property type="term" value="P:error-prone translesion synthesis"/>
    <property type="evidence" value="ECO:0007669"/>
    <property type="project" value="TreeGrafter"/>
</dbReference>
<keyword evidence="5 16" id="KW-0808">Transferase</keyword>
<gene>
    <name evidence="16 18" type="primary">dinB</name>
    <name evidence="18" type="ORF">MHPYR_290068</name>
</gene>
<evidence type="ECO:0000256" key="9">
    <source>
        <dbReference type="ARBA" id="ARBA00022763"/>
    </source>
</evidence>
<keyword evidence="8 16" id="KW-0479">Metal-binding</keyword>
<dbReference type="EMBL" id="FLQS01000022">
    <property type="protein sequence ID" value="SBS75992.1"/>
    <property type="molecule type" value="Genomic_DNA"/>
</dbReference>
<keyword evidence="9 16" id="KW-0227">DNA damage</keyword>
<accession>A0A1Y5PBC5</accession>
<dbReference type="Pfam" id="PF00817">
    <property type="entry name" value="IMS"/>
    <property type="match status" value="1"/>
</dbReference>
<keyword evidence="6 16" id="KW-0548">Nucleotidyltransferase</keyword>
<evidence type="ECO:0000256" key="8">
    <source>
        <dbReference type="ARBA" id="ARBA00022723"/>
    </source>
</evidence>
<organism evidence="18">
    <name type="scientific">uncultured Mycobacterium sp</name>
    <dbReference type="NCBI Taxonomy" id="171292"/>
    <lineage>
        <taxon>Bacteria</taxon>
        <taxon>Bacillati</taxon>
        <taxon>Actinomycetota</taxon>
        <taxon>Actinomycetes</taxon>
        <taxon>Mycobacteriales</taxon>
        <taxon>Mycobacteriaceae</taxon>
        <taxon>Mycobacterium</taxon>
        <taxon>environmental samples</taxon>
    </lineage>
</organism>
<dbReference type="GO" id="GO:0006281">
    <property type="term" value="P:DNA repair"/>
    <property type="evidence" value="ECO:0007669"/>
    <property type="project" value="UniProtKB-UniRule"/>
</dbReference>
<evidence type="ECO:0000256" key="6">
    <source>
        <dbReference type="ARBA" id="ARBA00022695"/>
    </source>
</evidence>
<dbReference type="Gene3D" id="3.30.1490.100">
    <property type="entry name" value="DNA polymerase, Y-family, little finger domain"/>
    <property type="match status" value="1"/>
</dbReference>
<keyword evidence="12 16" id="KW-0238">DNA-binding</keyword>
<dbReference type="InterPro" id="IPR024728">
    <property type="entry name" value="PolY_HhH_motif"/>
</dbReference>
<dbReference type="InterPro" id="IPR001126">
    <property type="entry name" value="UmuC"/>
</dbReference>
<dbReference type="InterPro" id="IPR043502">
    <property type="entry name" value="DNA/RNA_pol_sf"/>
</dbReference>
<dbReference type="EC" id="2.7.7.7" evidence="16"/>
<feature type="domain" description="UmuC" evidence="17">
    <location>
        <begin position="5"/>
        <end position="187"/>
    </location>
</feature>
<dbReference type="PROSITE" id="PS50173">
    <property type="entry name" value="UMUC"/>
    <property type="match status" value="1"/>
</dbReference>
<evidence type="ECO:0000256" key="7">
    <source>
        <dbReference type="ARBA" id="ARBA00022705"/>
    </source>
</evidence>
<comment type="cofactor">
    <cofactor evidence="16">
        <name>Mg(2+)</name>
        <dbReference type="ChEBI" id="CHEBI:18420"/>
    </cofactor>
    <text evidence="16">Binds 2 magnesium ions per subunit.</text>
</comment>
<dbReference type="FunFam" id="3.30.1490.100:FF:000004">
    <property type="entry name" value="DNA polymerase IV"/>
    <property type="match status" value="1"/>
</dbReference>
<dbReference type="InterPro" id="IPR043128">
    <property type="entry name" value="Rev_trsase/Diguanyl_cyclase"/>
</dbReference>
<reference evidence="18" key="1">
    <citation type="submission" date="2016-03" db="EMBL/GenBank/DDBJ databases">
        <authorList>
            <person name="Ploux O."/>
        </authorList>
    </citation>
    <scope>NUCLEOTIDE SEQUENCE</scope>
    <source>
        <strain evidence="18">UC10</strain>
    </source>
</reference>
<feature type="binding site" evidence="16">
    <location>
        <position position="104"/>
    </location>
    <ligand>
        <name>Mg(2+)</name>
        <dbReference type="ChEBI" id="CHEBI:18420"/>
    </ligand>
</feature>
<dbReference type="Pfam" id="PF11799">
    <property type="entry name" value="IMS_C"/>
    <property type="match status" value="1"/>
</dbReference>
<dbReference type="AlphaFoldDB" id="A0A1Y5PBC5"/>
<dbReference type="InterPro" id="IPR050116">
    <property type="entry name" value="DNA_polymerase-Y"/>
</dbReference>
<dbReference type="GO" id="GO:0000287">
    <property type="term" value="F:magnesium ion binding"/>
    <property type="evidence" value="ECO:0007669"/>
    <property type="project" value="UniProtKB-UniRule"/>
</dbReference>
<keyword evidence="4 16" id="KW-0963">Cytoplasm</keyword>
<proteinExistence type="inferred from homology"/>
<dbReference type="GO" id="GO:0006261">
    <property type="term" value="P:DNA-templated DNA replication"/>
    <property type="evidence" value="ECO:0007669"/>
    <property type="project" value="UniProtKB-UniRule"/>
</dbReference>
<evidence type="ECO:0000256" key="13">
    <source>
        <dbReference type="ARBA" id="ARBA00023204"/>
    </source>
</evidence>
<dbReference type="PANTHER" id="PTHR11076:SF33">
    <property type="entry name" value="DNA POLYMERASE KAPPA"/>
    <property type="match status" value="1"/>
</dbReference>
<comment type="similarity">
    <text evidence="1 16">Belongs to the DNA polymerase type-Y family.</text>
</comment>
<evidence type="ECO:0000256" key="4">
    <source>
        <dbReference type="ARBA" id="ARBA00022490"/>
    </source>
</evidence>
<dbReference type="InterPro" id="IPR022880">
    <property type="entry name" value="DNApol_IV"/>
</dbReference>
<dbReference type="Gene3D" id="3.30.70.270">
    <property type="match status" value="1"/>
</dbReference>
<dbReference type="SUPFAM" id="SSF56672">
    <property type="entry name" value="DNA/RNA polymerases"/>
    <property type="match status" value="1"/>
</dbReference>
<evidence type="ECO:0000256" key="12">
    <source>
        <dbReference type="ARBA" id="ARBA00023125"/>
    </source>
</evidence>
<dbReference type="NCBIfam" id="NF002882">
    <property type="entry name" value="PRK03348.1"/>
    <property type="match status" value="1"/>
</dbReference>
<dbReference type="InterPro" id="IPR017961">
    <property type="entry name" value="DNA_pol_Y-fam_little_finger"/>
</dbReference>
<evidence type="ECO:0000256" key="2">
    <source>
        <dbReference type="ARBA" id="ARBA00011245"/>
    </source>
</evidence>
<evidence type="ECO:0000256" key="15">
    <source>
        <dbReference type="ARBA" id="ARBA00049244"/>
    </source>
</evidence>
<keyword evidence="3 16" id="KW-0515">Mutator protein</keyword>
<dbReference type="SUPFAM" id="SSF100879">
    <property type="entry name" value="Lesion bypass DNA polymerase (Y-family), little finger domain"/>
    <property type="match status" value="1"/>
</dbReference>
<comment type="catalytic activity">
    <reaction evidence="15 16">
        <text>DNA(n) + a 2'-deoxyribonucleoside 5'-triphosphate = DNA(n+1) + diphosphate</text>
        <dbReference type="Rhea" id="RHEA:22508"/>
        <dbReference type="Rhea" id="RHEA-COMP:17339"/>
        <dbReference type="Rhea" id="RHEA-COMP:17340"/>
        <dbReference type="ChEBI" id="CHEBI:33019"/>
        <dbReference type="ChEBI" id="CHEBI:61560"/>
        <dbReference type="ChEBI" id="CHEBI:173112"/>
        <dbReference type="EC" id="2.7.7.7"/>
    </reaction>
</comment>